<dbReference type="Proteomes" id="UP000319828">
    <property type="component" value="Unassembled WGS sequence"/>
</dbReference>
<dbReference type="FunFam" id="1.10.579.10:FF:000003">
    <property type="entry name" value="Deoxyribodipyrimidine photo-lyase"/>
    <property type="match status" value="1"/>
</dbReference>
<dbReference type="SUPFAM" id="SSF48173">
    <property type="entry name" value="Cryptochrome/photolyase FAD-binding domain"/>
    <property type="match status" value="1"/>
</dbReference>
<comment type="cofactor">
    <cofactor evidence="12">
        <name>FAD</name>
        <dbReference type="ChEBI" id="CHEBI:57692"/>
    </cofactor>
    <text evidence="12">Binds 1 FAD per subunit.</text>
</comment>
<evidence type="ECO:0000313" key="16">
    <source>
        <dbReference type="EMBL" id="TVO37829.1"/>
    </source>
</evidence>
<dbReference type="PROSITE" id="PS00394">
    <property type="entry name" value="DNA_PHOTOLYASES_1_1"/>
    <property type="match status" value="1"/>
</dbReference>
<comment type="cofactor">
    <cofactor evidence="1">
        <name>(6R)-5,10-methylene-5,6,7,8-tetrahydrofolate</name>
        <dbReference type="ChEBI" id="CHEBI:15636"/>
    </cofactor>
</comment>
<keyword evidence="5 12" id="KW-0285">Flavoprotein</keyword>
<evidence type="ECO:0000256" key="5">
    <source>
        <dbReference type="ARBA" id="ARBA00022630"/>
    </source>
</evidence>
<dbReference type="InterPro" id="IPR002081">
    <property type="entry name" value="Cryptochrome/DNA_photolyase_1"/>
</dbReference>
<evidence type="ECO:0000256" key="14">
    <source>
        <dbReference type="RuleBase" id="RU004182"/>
    </source>
</evidence>
<dbReference type="InterPro" id="IPR036155">
    <property type="entry name" value="Crypto/Photolyase_N_sf"/>
</dbReference>
<dbReference type="EMBL" id="VMKJ01000008">
    <property type="protein sequence ID" value="TVO37829.1"/>
    <property type="molecule type" value="Genomic_DNA"/>
</dbReference>
<dbReference type="GO" id="GO:0003677">
    <property type="term" value="F:DNA binding"/>
    <property type="evidence" value="ECO:0007669"/>
    <property type="project" value="TreeGrafter"/>
</dbReference>
<feature type="binding site" evidence="12">
    <location>
        <position position="265"/>
    </location>
    <ligand>
        <name>FAD</name>
        <dbReference type="ChEBI" id="CHEBI:57692"/>
    </ligand>
</feature>
<evidence type="ECO:0000256" key="7">
    <source>
        <dbReference type="ARBA" id="ARBA00022991"/>
    </source>
</evidence>
<dbReference type="Pfam" id="PF00875">
    <property type="entry name" value="DNA_photolyase"/>
    <property type="match status" value="1"/>
</dbReference>
<sequence length="460" mass="53097">MNLVWFRNDLRVDDNPALYHAIKAGKPFHALFISTPLQWQQHDMAPIKIDLIERHINLLSQQLGLHGIHFKHIEASDFAEQAQALIAYCQQQRIENIFSNQEVELNEQQRDQALLDHGLSLTLFESDVIVSKGAVLNGQNEMYKVFTPFKKAWANSLTRTNTIPLNIVFPPLKPVNNPNITFAATKQDSSKWPLADAILEQVLPRFLANKYTDYHQDRDYPAIKGTSGLSPYLAIGAISAKRVFAELSHYYPNALEMISQPEGSWLNELAWRDFYRHLLHHFPKLNKHHNFNDKYDHLPWPNSPELLAAWQQAKTGYPIVDAAMRQLVQTGWMHNRLRMIVASFLTKHCLVDWRLGEKFFMQHLIDGDLSANNGGWQWAAGTGCDAQPYFRIFNPITQSEKYDPDGSFIRKYLPELENVPLKHLHFPHTYLKQHSMDTYWPAIVDHPTARQQALSFYKAG</sequence>
<protein>
    <recommendedName>
        <fullName evidence="4">Deoxyribodipyrimidine photo-lyase</fullName>
        <ecNumber evidence="3">4.1.99.3</ecNumber>
    </recommendedName>
    <alternativeName>
        <fullName evidence="8">DNA photolyase</fullName>
    </alternativeName>
    <alternativeName>
        <fullName evidence="11">Photoreactivating enzyme</fullName>
    </alternativeName>
</protein>
<dbReference type="InterPro" id="IPR018394">
    <property type="entry name" value="DNA_photolyase_1_CS_C"/>
</dbReference>
<evidence type="ECO:0000313" key="17">
    <source>
        <dbReference type="Proteomes" id="UP000319828"/>
    </source>
</evidence>
<feature type="binding site" evidence="12">
    <location>
        <begin position="268"/>
        <end position="275"/>
    </location>
    <ligand>
        <name>FAD</name>
        <dbReference type="ChEBI" id="CHEBI:57692"/>
    </ligand>
</feature>
<organism evidence="16 17">
    <name type="scientific">Vibrio algivorus</name>
    <dbReference type="NCBI Taxonomy" id="1667024"/>
    <lineage>
        <taxon>Bacteria</taxon>
        <taxon>Pseudomonadati</taxon>
        <taxon>Pseudomonadota</taxon>
        <taxon>Gammaproteobacteria</taxon>
        <taxon>Vibrionales</taxon>
        <taxon>Vibrionaceae</taxon>
        <taxon>Vibrio</taxon>
    </lineage>
</organism>
<evidence type="ECO:0000256" key="13">
    <source>
        <dbReference type="PIRSR" id="PIRSR602081-2"/>
    </source>
</evidence>
<dbReference type="AlphaFoldDB" id="A0A557PB04"/>
<feature type="site" description="Electron transfer via tryptophanyl radical" evidence="13">
    <location>
        <position position="300"/>
    </location>
</feature>
<comment type="similarity">
    <text evidence="2">Belongs to the DNA photolyase class-1 family.</text>
</comment>
<evidence type="ECO:0000256" key="1">
    <source>
        <dbReference type="ARBA" id="ARBA00001932"/>
    </source>
</evidence>
<evidence type="ECO:0000256" key="2">
    <source>
        <dbReference type="ARBA" id="ARBA00005862"/>
    </source>
</evidence>
<evidence type="ECO:0000256" key="3">
    <source>
        <dbReference type="ARBA" id="ARBA00013149"/>
    </source>
</evidence>
<keyword evidence="7 14" id="KW-0157">Chromophore</keyword>
<proteinExistence type="inferred from homology"/>
<evidence type="ECO:0000256" key="9">
    <source>
        <dbReference type="ARBA" id="ARBA00033999"/>
    </source>
</evidence>
<dbReference type="GO" id="GO:0003904">
    <property type="term" value="F:deoxyribodipyrimidine photo-lyase activity"/>
    <property type="evidence" value="ECO:0007669"/>
    <property type="project" value="UniProtKB-EC"/>
</dbReference>
<gene>
    <name evidence="16" type="primary">phrB</name>
    <name evidence="16" type="ORF">FOF44_06035</name>
</gene>
<evidence type="ECO:0000256" key="10">
    <source>
        <dbReference type="ARBA" id="ARBA00059220"/>
    </source>
</evidence>
<dbReference type="RefSeq" id="WP_144387768.1">
    <property type="nucleotide sequence ID" value="NZ_CANNCB010000014.1"/>
</dbReference>
<name>A0A557PB04_9VIBR</name>
<reference evidence="16 17" key="1">
    <citation type="submission" date="2019-07" db="EMBL/GenBank/DDBJ databases">
        <title>The draft genome sequence of Vibrio algivorus M1486.</title>
        <authorList>
            <person name="Meng X."/>
        </authorList>
    </citation>
    <scope>NUCLEOTIDE SEQUENCE [LARGE SCALE GENOMIC DNA]</scope>
    <source>
        <strain evidence="16 17">M1486</strain>
    </source>
</reference>
<dbReference type="Gene3D" id="1.25.40.80">
    <property type="match status" value="1"/>
</dbReference>
<evidence type="ECO:0000256" key="12">
    <source>
        <dbReference type="PIRSR" id="PIRSR602081-1"/>
    </source>
</evidence>
<evidence type="ECO:0000256" key="8">
    <source>
        <dbReference type="ARBA" id="ARBA00031671"/>
    </source>
</evidence>
<feature type="binding site" evidence="12">
    <location>
        <begin position="366"/>
        <end position="368"/>
    </location>
    <ligand>
        <name>FAD</name>
        <dbReference type="ChEBI" id="CHEBI:57692"/>
    </ligand>
</feature>
<feature type="binding site" evidence="12">
    <location>
        <position position="214"/>
    </location>
    <ligand>
        <name>FAD</name>
        <dbReference type="ChEBI" id="CHEBI:57692"/>
    </ligand>
</feature>
<dbReference type="SUPFAM" id="SSF52425">
    <property type="entry name" value="Cryptochrome/photolyase, N-terminal domain"/>
    <property type="match status" value="1"/>
</dbReference>
<feature type="site" description="Electron transfer via tryptophanyl radical" evidence="13">
    <location>
        <position position="376"/>
    </location>
</feature>
<dbReference type="EC" id="4.1.99.3" evidence="3"/>
<dbReference type="InterPro" id="IPR006050">
    <property type="entry name" value="DNA_photolyase_N"/>
</dbReference>
<keyword evidence="6 12" id="KW-0274">FAD</keyword>
<evidence type="ECO:0000256" key="6">
    <source>
        <dbReference type="ARBA" id="ARBA00022827"/>
    </source>
</evidence>
<accession>A0A557PB04</accession>
<feature type="site" description="Electron transfer via tryptophanyl radical" evidence="13">
    <location>
        <position position="353"/>
    </location>
</feature>
<dbReference type="OrthoDB" id="9772484at2"/>
<dbReference type="Gene3D" id="3.40.50.620">
    <property type="entry name" value="HUPs"/>
    <property type="match status" value="1"/>
</dbReference>
<dbReference type="PRINTS" id="PR00147">
    <property type="entry name" value="DNAPHOTLYASE"/>
</dbReference>
<dbReference type="GO" id="GO:0009416">
    <property type="term" value="P:response to light stimulus"/>
    <property type="evidence" value="ECO:0007669"/>
    <property type="project" value="TreeGrafter"/>
</dbReference>
<keyword evidence="16" id="KW-0456">Lyase</keyword>
<comment type="function">
    <text evidence="10">Involved in repair of UV radiation-induced DNA damage. Catalyzes the light-dependent monomerization (300-600 nm) of cyclobutyl pyrimidine dimers (in cis-syn configuration), which are formed between adjacent bases on the same DNA strand upon exposure to ultraviolet radiation.</text>
</comment>
<comment type="caution">
    <text evidence="16">The sequence shown here is derived from an EMBL/GenBank/DDBJ whole genome shotgun (WGS) entry which is preliminary data.</text>
</comment>
<feature type="domain" description="Photolyase/cryptochrome alpha/beta" evidence="15">
    <location>
        <begin position="1"/>
        <end position="129"/>
    </location>
</feature>
<dbReference type="PANTHER" id="PTHR11455:SF9">
    <property type="entry name" value="CRYPTOCHROME CIRCADIAN CLOCK 5 ISOFORM X1"/>
    <property type="match status" value="1"/>
</dbReference>
<evidence type="ECO:0000256" key="11">
    <source>
        <dbReference type="ARBA" id="ARBA00083107"/>
    </source>
</evidence>
<dbReference type="Gene3D" id="1.10.579.10">
    <property type="entry name" value="DNA Cyclobutane Dipyrimidine Photolyase, subunit A, domain 3"/>
    <property type="match status" value="1"/>
</dbReference>
<dbReference type="InterPro" id="IPR036134">
    <property type="entry name" value="Crypto/Photolyase_FAD-like_sf"/>
</dbReference>
<feature type="binding site" evidence="12">
    <location>
        <begin position="226"/>
        <end position="230"/>
    </location>
    <ligand>
        <name>FAD</name>
        <dbReference type="ChEBI" id="CHEBI:57692"/>
    </ligand>
</feature>
<comment type="similarity">
    <text evidence="14">Belongs to the DNA photolyase family.</text>
</comment>
<dbReference type="NCBIfam" id="NF007955">
    <property type="entry name" value="PRK10674.1"/>
    <property type="match status" value="1"/>
</dbReference>
<dbReference type="InterPro" id="IPR014729">
    <property type="entry name" value="Rossmann-like_a/b/a_fold"/>
</dbReference>
<dbReference type="PROSITE" id="PS51645">
    <property type="entry name" value="PHR_CRY_ALPHA_BETA"/>
    <property type="match status" value="1"/>
</dbReference>
<comment type="catalytic activity">
    <reaction evidence="9">
        <text>cyclobutadipyrimidine (in DNA) = 2 pyrimidine residues (in DNA).</text>
        <dbReference type="EC" id="4.1.99.3"/>
    </reaction>
</comment>
<dbReference type="GO" id="GO:0000719">
    <property type="term" value="P:photoreactive repair"/>
    <property type="evidence" value="ECO:0007669"/>
    <property type="project" value="UniProtKB-ARBA"/>
</dbReference>
<dbReference type="GO" id="GO:0071949">
    <property type="term" value="F:FAD binding"/>
    <property type="evidence" value="ECO:0007669"/>
    <property type="project" value="TreeGrafter"/>
</dbReference>
<dbReference type="PANTHER" id="PTHR11455">
    <property type="entry name" value="CRYPTOCHROME"/>
    <property type="match status" value="1"/>
</dbReference>
<evidence type="ECO:0000259" key="15">
    <source>
        <dbReference type="PROSITE" id="PS51645"/>
    </source>
</evidence>
<dbReference type="Pfam" id="PF03441">
    <property type="entry name" value="FAD_binding_7"/>
    <property type="match status" value="1"/>
</dbReference>
<dbReference type="InterPro" id="IPR005101">
    <property type="entry name" value="Cryptochr/Photolyase_FAD-bd"/>
</dbReference>
<evidence type="ECO:0000256" key="4">
    <source>
        <dbReference type="ARBA" id="ARBA00014046"/>
    </source>
</evidence>